<comment type="caution">
    <text evidence="6">The sequence shown here is derived from an EMBL/GenBank/DDBJ whole genome shotgun (WGS) entry which is preliminary data.</text>
</comment>
<evidence type="ECO:0000313" key="6">
    <source>
        <dbReference type="EMBL" id="MBO1916620.1"/>
    </source>
</evidence>
<evidence type="ECO:0000256" key="1">
    <source>
        <dbReference type="ARBA" id="ARBA00004651"/>
    </source>
</evidence>
<organism evidence="6 7">
    <name type="scientific">Providencia rettgeri</name>
    <dbReference type="NCBI Taxonomy" id="587"/>
    <lineage>
        <taxon>Bacteria</taxon>
        <taxon>Pseudomonadati</taxon>
        <taxon>Pseudomonadota</taxon>
        <taxon>Gammaproteobacteria</taxon>
        <taxon>Enterobacterales</taxon>
        <taxon>Morganellaceae</taxon>
        <taxon>Providencia</taxon>
    </lineage>
</organism>
<dbReference type="Pfam" id="PF03606">
    <property type="entry name" value="DcuC"/>
    <property type="match status" value="1"/>
</dbReference>
<gene>
    <name evidence="6" type="ORF">J4727_18435</name>
</gene>
<accession>A0A939NFF1</accession>
<evidence type="ECO:0000256" key="2">
    <source>
        <dbReference type="ARBA" id="ARBA00022475"/>
    </source>
</evidence>
<dbReference type="GO" id="GO:0005886">
    <property type="term" value="C:plasma membrane"/>
    <property type="evidence" value="ECO:0007669"/>
    <property type="project" value="UniProtKB-SubCell"/>
</dbReference>
<comment type="subcellular location">
    <subcellularLocation>
        <location evidence="1">Cell membrane</location>
        <topology evidence="1">Multi-pass membrane protein</topology>
    </subcellularLocation>
</comment>
<name>A0A939NFF1_PRORE</name>
<protein>
    <submittedName>
        <fullName evidence="6">TIGR00366 family protein</fullName>
    </submittedName>
</protein>
<keyword evidence="3" id="KW-0812">Transmembrane</keyword>
<evidence type="ECO:0000256" key="5">
    <source>
        <dbReference type="ARBA" id="ARBA00023136"/>
    </source>
</evidence>
<proteinExistence type="predicted"/>
<keyword evidence="2" id="KW-1003">Cell membrane</keyword>
<dbReference type="AlphaFoldDB" id="A0A939NFF1"/>
<dbReference type="EMBL" id="JAGETQ010000171">
    <property type="protein sequence ID" value="MBO1916620.1"/>
    <property type="molecule type" value="Genomic_DNA"/>
</dbReference>
<dbReference type="Proteomes" id="UP000664477">
    <property type="component" value="Unassembled WGS sequence"/>
</dbReference>
<evidence type="ECO:0000256" key="3">
    <source>
        <dbReference type="ARBA" id="ARBA00022692"/>
    </source>
</evidence>
<sequence length="138" mass="15383">MLSKLFFLKGKILDTIIHQLVGLVGNHGPYVSSYSMFISQLLNIAIPSTSGQAAVTMPILGPVGEISGVSPQTTVLHLMGNGLTNMITPTSSGLLIFLQPVSVGPPGQNIFYRFYHFYGNQHWFTEHRRYHRVLVRWI</sequence>
<evidence type="ECO:0000256" key="4">
    <source>
        <dbReference type="ARBA" id="ARBA00022989"/>
    </source>
</evidence>
<keyword evidence="4" id="KW-1133">Transmembrane helix</keyword>
<dbReference type="InterPro" id="IPR018385">
    <property type="entry name" value="C4_dicarb_anaerob_car-like"/>
</dbReference>
<keyword evidence="5" id="KW-0472">Membrane</keyword>
<evidence type="ECO:0000313" key="7">
    <source>
        <dbReference type="Proteomes" id="UP000664477"/>
    </source>
</evidence>
<reference evidence="6" key="1">
    <citation type="submission" date="2021-03" db="EMBL/GenBank/DDBJ databases">
        <title>Molecular epidemiology and mechanisms of colistin and carbapenem resistance in Enterobacteriaceae from clinical isolates, the environment and porcine samples in Pretoria, South Africa.</title>
        <authorList>
            <person name="Bogoshi D."/>
            <person name="Mbelle N.M."/>
            <person name="Naidoo V."/>
            <person name="Osei Sekyere J."/>
        </authorList>
    </citation>
    <scope>NUCLEOTIDE SEQUENCE</scope>
    <source>
        <strain evidence="6">C052</strain>
    </source>
</reference>